<evidence type="ECO:0000259" key="2">
    <source>
        <dbReference type="Pfam" id="PF10135"/>
    </source>
</evidence>
<dbReference type="STRING" id="441119.SAMN04488047_11039"/>
<evidence type="ECO:0000313" key="3">
    <source>
        <dbReference type="EMBL" id="SFP65667.1"/>
    </source>
</evidence>
<dbReference type="Pfam" id="PF10135">
    <property type="entry name" value="Rod-binding"/>
    <property type="match status" value="1"/>
</dbReference>
<dbReference type="OrthoDB" id="7862954at2"/>
<dbReference type="InterPro" id="IPR019301">
    <property type="entry name" value="Flagellar_prot_FlgJ_N"/>
</dbReference>
<dbReference type="EMBL" id="FOXA01000010">
    <property type="protein sequence ID" value="SFP65667.1"/>
    <property type="molecule type" value="Genomic_DNA"/>
</dbReference>
<gene>
    <name evidence="3" type="ORF">SAMN04488047_11039</name>
</gene>
<feature type="domain" description="Flagellar protein FlgJ N-terminal" evidence="2">
    <location>
        <begin position="45"/>
        <end position="88"/>
    </location>
</feature>
<evidence type="ECO:0000313" key="4">
    <source>
        <dbReference type="Proteomes" id="UP000199356"/>
    </source>
</evidence>
<evidence type="ECO:0000256" key="1">
    <source>
        <dbReference type="SAM" id="MobiDB-lite"/>
    </source>
</evidence>
<dbReference type="Proteomes" id="UP000199356">
    <property type="component" value="Unassembled WGS sequence"/>
</dbReference>
<dbReference type="AlphaFoldDB" id="A0A1I5S4T0"/>
<dbReference type="RefSeq" id="WP_093422596.1">
    <property type="nucleotide sequence ID" value="NZ_FOXA01000010.1"/>
</dbReference>
<proteinExistence type="predicted"/>
<feature type="region of interest" description="Disordered" evidence="1">
    <location>
        <begin position="1"/>
        <end position="25"/>
    </location>
</feature>
<name>A0A1I5S4T0_9RHOB</name>
<organism evidence="3 4">
    <name type="scientific">Tranquillimonas alkanivorans</name>
    <dbReference type="NCBI Taxonomy" id="441119"/>
    <lineage>
        <taxon>Bacteria</taxon>
        <taxon>Pseudomonadati</taxon>
        <taxon>Pseudomonadota</taxon>
        <taxon>Alphaproteobacteria</taxon>
        <taxon>Rhodobacterales</taxon>
        <taxon>Roseobacteraceae</taxon>
        <taxon>Tranquillimonas</taxon>
    </lineage>
</organism>
<keyword evidence="4" id="KW-1185">Reference proteome</keyword>
<reference evidence="3 4" key="1">
    <citation type="submission" date="2016-10" db="EMBL/GenBank/DDBJ databases">
        <authorList>
            <person name="de Groot N.N."/>
        </authorList>
    </citation>
    <scope>NUCLEOTIDE SEQUENCE [LARGE SCALE GENOMIC DNA]</scope>
    <source>
        <strain evidence="3 4">DSM 19547</strain>
    </source>
</reference>
<protein>
    <submittedName>
        <fullName evidence="3">Rod binding protein</fullName>
    </submittedName>
</protein>
<accession>A0A1I5S4T0</accession>
<sequence length="99" mass="10613">MQVGPKLPLMPQQAAETKPAAPDKAKDAAREFEAVFLTQAVEEMMRSVDLGSFGGGHAEETWRSFLAKAFADEIAAQGLTGISDSVERAIGAYRTAQKD</sequence>